<dbReference type="GO" id="GO:0005737">
    <property type="term" value="C:cytoplasm"/>
    <property type="evidence" value="ECO:0007669"/>
    <property type="project" value="TreeGrafter"/>
</dbReference>
<name>A0A291LY09_9RHOB</name>
<keyword evidence="2" id="KW-0378">Hydrolase</keyword>
<feature type="region of interest" description="Disordered" evidence="3">
    <location>
        <begin position="1"/>
        <end position="27"/>
    </location>
</feature>
<evidence type="ECO:0000256" key="3">
    <source>
        <dbReference type="SAM" id="MobiDB-lite"/>
    </source>
</evidence>
<proteinExistence type="predicted"/>
<gene>
    <name evidence="5" type="ORF">CBW24_04875</name>
</gene>
<dbReference type="PANTHER" id="PTHR45953">
    <property type="entry name" value="IDURONATE 2-SULFATASE"/>
    <property type="match status" value="1"/>
</dbReference>
<dbReference type="GO" id="GO:0008484">
    <property type="term" value="F:sulfuric ester hydrolase activity"/>
    <property type="evidence" value="ECO:0007669"/>
    <property type="project" value="TreeGrafter"/>
</dbReference>
<dbReference type="PANTHER" id="PTHR45953:SF1">
    <property type="entry name" value="IDURONATE 2-SULFATASE"/>
    <property type="match status" value="1"/>
</dbReference>
<dbReference type="GO" id="GO:0046872">
    <property type="term" value="F:metal ion binding"/>
    <property type="evidence" value="ECO:0007669"/>
    <property type="project" value="UniProtKB-KW"/>
</dbReference>
<dbReference type="AlphaFoldDB" id="A0A291LY09"/>
<evidence type="ECO:0000259" key="4">
    <source>
        <dbReference type="Pfam" id="PF00884"/>
    </source>
</evidence>
<dbReference type="Proteomes" id="UP000219050">
    <property type="component" value="Chromosome"/>
</dbReference>
<accession>A0A291LY09</accession>
<dbReference type="EMBL" id="CP021404">
    <property type="protein sequence ID" value="ATI41398.1"/>
    <property type="molecule type" value="Genomic_DNA"/>
</dbReference>
<dbReference type="Pfam" id="PF00884">
    <property type="entry name" value="Sulfatase"/>
    <property type="match status" value="1"/>
</dbReference>
<sequence>MPAAPCAPHPWLQTRLHPQSRGASPVTPPAPIRNILLISIEDLNDWIAPLGGHPGAVTPNLTRLAQRACVFDAAYAPAPACSPSRTATLFGQAPWRTGLYHNRHSWAMHYPRGGQRSIIGQARRAGWRTSGAGKIYHLGRSGLDPADWDRWHDSPLDRFAPISRCVRGGLLDLDSDFGPIPNDAPPLMDDRTLAAMLPEITESAENQFWAIGLYRPHLPFVVPQRYFDMIETPVALPPGLSGHLFDPDDRSVWDQIPAAGRRFVFPKMGKSLVEMNEYGAFLHAYLAAIAYADARLGEVLDRLEATGQDAHTLIVLWSDHGWQLGEKLAFRKFTLWERALRVPLMIAGPGIAPRRVAEPVSLLDLYPTLAEAGGLTPPHPLDGQSLWPLLSGAASDHRPAVSAYERFLHKRPPGQRRSFLASTVRSGAHRLIRYHDGTMELYDHGSDPFERANLLADGVPANLAPLLVELTAALPDLAPPVPPRLLPQEIRDTPIKEPAAIAIT</sequence>
<dbReference type="InterPro" id="IPR017850">
    <property type="entry name" value="Alkaline_phosphatase_core_sf"/>
</dbReference>
<dbReference type="SUPFAM" id="SSF53649">
    <property type="entry name" value="Alkaline phosphatase-like"/>
    <property type="match status" value="1"/>
</dbReference>
<keyword evidence="1" id="KW-0479">Metal-binding</keyword>
<evidence type="ECO:0000313" key="6">
    <source>
        <dbReference type="Proteomes" id="UP000219050"/>
    </source>
</evidence>
<evidence type="ECO:0000313" key="5">
    <source>
        <dbReference type="EMBL" id="ATI41398.1"/>
    </source>
</evidence>
<evidence type="ECO:0000256" key="1">
    <source>
        <dbReference type="ARBA" id="ARBA00022723"/>
    </source>
</evidence>
<keyword evidence="6" id="KW-1185">Reference proteome</keyword>
<organism evidence="5 6">
    <name type="scientific">Pacificitalea manganoxidans</name>
    <dbReference type="NCBI Taxonomy" id="1411902"/>
    <lineage>
        <taxon>Bacteria</taxon>
        <taxon>Pseudomonadati</taxon>
        <taxon>Pseudomonadota</taxon>
        <taxon>Alphaproteobacteria</taxon>
        <taxon>Rhodobacterales</taxon>
        <taxon>Paracoccaceae</taxon>
        <taxon>Pacificitalea</taxon>
    </lineage>
</organism>
<feature type="domain" description="Sulfatase N-terminal" evidence="4">
    <location>
        <begin position="33"/>
        <end position="374"/>
    </location>
</feature>
<dbReference type="InterPro" id="IPR000917">
    <property type="entry name" value="Sulfatase_N"/>
</dbReference>
<protein>
    <recommendedName>
        <fullName evidence="4">Sulfatase N-terminal domain-containing protein</fullName>
    </recommendedName>
</protein>
<dbReference type="Gene3D" id="3.40.720.10">
    <property type="entry name" value="Alkaline Phosphatase, subunit A"/>
    <property type="match status" value="1"/>
</dbReference>
<dbReference type="KEGG" id="cmag:CBW24_04875"/>
<reference evidence="5 6" key="1">
    <citation type="submission" date="2017-05" db="EMBL/GenBank/DDBJ databases">
        <title>Comparative genomic and metabolic analysis of manganese-oxidizing mechanisms in Celeribater manganoxidans DY25T: its adaption to the environment of polymetallic nodule.</title>
        <authorList>
            <person name="Wang X."/>
        </authorList>
    </citation>
    <scope>NUCLEOTIDE SEQUENCE [LARGE SCALE GENOMIC DNA]</scope>
    <source>
        <strain evidence="5 6">DY25</strain>
    </source>
</reference>
<evidence type="ECO:0000256" key="2">
    <source>
        <dbReference type="ARBA" id="ARBA00022801"/>
    </source>
</evidence>